<comment type="caution">
    <text evidence="11">The sequence shown here is derived from an EMBL/GenBank/DDBJ whole genome shotgun (WGS) entry which is preliminary data.</text>
</comment>
<reference evidence="11" key="1">
    <citation type="submission" date="2021-06" db="EMBL/GenBank/DDBJ databases">
        <authorList>
            <person name="Kallberg Y."/>
            <person name="Tangrot J."/>
            <person name="Rosling A."/>
        </authorList>
    </citation>
    <scope>NUCLEOTIDE SEQUENCE</scope>
    <source>
        <strain evidence="11">IN212</strain>
    </source>
</reference>
<evidence type="ECO:0000256" key="2">
    <source>
        <dbReference type="ARBA" id="ARBA00022692"/>
    </source>
</evidence>
<feature type="region of interest" description="Disordered" evidence="9">
    <location>
        <begin position="339"/>
        <end position="365"/>
    </location>
</feature>
<evidence type="ECO:0000256" key="9">
    <source>
        <dbReference type="SAM" id="MobiDB-lite"/>
    </source>
</evidence>
<evidence type="ECO:0000313" key="11">
    <source>
        <dbReference type="EMBL" id="CAG8779733.1"/>
    </source>
</evidence>
<organism evidence="11 12">
    <name type="scientific">Racocetra fulgida</name>
    <dbReference type="NCBI Taxonomy" id="60492"/>
    <lineage>
        <taxon>Eukaryota</taxon>
        <taxon>Fungi</taxon>
        <taxon>Fungi incertae sedis</taxon>
        <taxon>Mucoromycota</taxon>
        <taxon>Glomeromycotina</taxon>
        <taxon>Glomeromycetes</taxon>
        <taxon>Diversisporales</taxon>
        <taxon>Gigasporaceae</taxon>
        <taxon>Racocetra</taxon>
    </lineage>
</organism>
<dbReference type="PROSITE" id="PS50089">
    <property type="entry name" value="ZF_RING_2"/>
    <property type="match status" value="1"/>
</dbReference>
<keyword evidence="6" id="KW-1133">Transmembrane helix</keyword>
<dbReference type="Pfam" id="PF13639">
    <property type="entry name" value="zf-RING_2"/>
    <property type="match status" value="1"/>
</dbReference>
<dbReference type="Gene3D" id="3.30.40.10">
    <property type="entry name" value="Zinc/RING finger domain, C3HC4 (zinc finger)"/>
    <property type="match status" value="1"/>
</dbReference>
<dbReference type="InterPro" id="IPR051653">
    <property type="entry name" value="E3_ligase_sorting_rcpt"/>
</dbReference>
<feature type="region of interest" description="Disordered" evidence="9">
    <location>
        <begin position="138"/>
        <end position="166"/>
    </location>
</feature>
<dbReference type="PANTHER" id="PTHR47168">
    <property type="entry name" value="RING ZINC FINGER DOMAIN SUPERFAMILY PROTEIN-RELATED"/>
    <property type="match status" value="1"/>
</dbReference>
<dbReference type="InterPro" id="IPR001841">
    <property type="entry name" value="Znf_RING"/>
</dbReference>
<proteinExistence type="predicted"/>
<name>A0A9N9P1M4_9GLOM</name>
<accession>A0A9N9P1M4</accession>
<keyword evidence="5" id="KW-0862">Zinc</keyword>
<protein>
    <submittedName>
        <fullName evidence="11">15739_t:CDS:1</fullName>
    </submittedName>
</protein>
<keyword evidence="12" id="KW-1185">Reference proteome</keyword>
<evidence type="ECO:0000256" key="6">
    <source>
        <dbReference type="ARBA" id="ARBA00022989"/>
    </source>
</evidence>
<keyword evidence="4 8" id="KW-0863">Zinc-finger</keyword>
<evidence type="ECO:0000256" key="1">
    <source>
        <dbReference type="ARBA" id="ARBA00004167"/>
    </source>
</evidence>
<comment type="subcellular location">
    <subcellularLocation>
        <location evidence="1">Membrane</location>
        <topology evidence="1">Single-pass membrane protein</topology>
    </subcellularLocation>
</comment>
<evidence type="ECO:0000256" key="7">
    <source>
        <dbReference type="ARBA" id="ARBA00023136"/>
    </source>
</evidence>
<evidence type="ECO:0000313" key="12">
    <source>
        <dbReference type="Proteomes" id="UP000789396"/>
    </source>
</evidence>
<feature type="non-terminal residue" evidence="11">
    <location>
        <position position="1"/>
    </location>
</feature>
<dbReference type="SUPFAM" id="SSF57850">
    <property type="entry name" value="RING/U-box"/>
    <property type="match status" value="1"/>
</dbReference>
<keyword evidence="2" id="KW-0812">Transmembrane</keyword>
<evidence type="ECO:0000256" key="4">
    <source>
        <dbReference type="ARBA" id="ARBA00022771"/>
    </source>
</evidence>
<dbReference type="EMBL" id="CAJVPZ010051869">
    <property type="protein sequence ID" value="CAG8779733.1"/>
    <property type="molecule type" value="Genomic_DNA"/>
</dbReference>
<sequence length="365" mass="40540">GSLIWWPPTSPLGEPLIVYIKCDRNYTLNIISAQGSNNTVAIILNYDGKPCQFTSSDIIVPLFNEVNNDCHSNKIDSNMTFPGLEATIKIDSSTPTNVAAEMPPIDNQDQDNSNSKHGITKAVLESFPVYFFSLRNNTDPKNSENSEKEENISNLDSENSESDPDNITVDKIRRLSPIDENFDDIVIIVNNDSTLSPEISSPITDDQLTCPICLGDFESGEELRILPCHHQYHITCIDPWLLDISPLCPMCKADYTSWKINSVTTINDVASRSSLSLGSVGILSEAIDSDVTTTTQNEGESSTQTFPHFRWAKYLKAIRRGRRVARNIQVQSRLSVGDILSSPQSNHNTSRSNLSIDNGEESRVR</sequence>
<dbReference type="GO" id="GO:0008270">
    <property type="term" value="F:zinc ion binding"/>
    <property type="evidence" value="ECO:0007669"/>
    <property type="project" value="UniProtKB-KW"/>
</dbReference>
<feature type="non-terminal residue" evidence="11">
    <location>
        <position position="365"/>
    </location>
</feature>
<evidence type="ECO:0000256" key="3">
    <source>
        <dbReference type="ARBA" id="ARBA00022723"/>
    </source>
</evidence>
<dbReference type="InterPro" id="IPR013083">
    <property type="entry name" value="Znf_RING/FYVE/PHD"/>
</dbReference>
<dbReference type="PANTHER" id="PTHR47168:SF1">
    <property type="entry name" value="OS02G0798600 PROTEIN"/>
    <property type="match status" value="1"/>
</dbReference>
<keyword evidence="3" id="KW-0479">Metal-binding</keyword>
<dbReference type="SMART" id="SM00184">
    <property type="entry name" value="RING"/>
    <property type="match status" value="1"/>
</dbReference>
<dbReference type="AlphaFoldDB" id="A0A9N9P1M4"/>
<feature type="domain" description="RING-type" evidence="10">
    <location>
        <begin position="210"/>
        <end position="252"/>
    </location>
</feature>
<evidence type="ECO:0000256" key="8">
    <source>
        <dbReference type="PROSITE-ProRule" id="PRU00175"/>
    </source>
</evidence>
<gene>
    <name evidence="11" type="ORF">RFULGI_LOCUS15707</name>
</gene>
<feature type="compositionally biased region" description="Polar residues" evidence="9">
    <location>
        <begin position="341"/>
        <end position="356"/>
    </location>
</feature>
<dbReference type="Proteomes" id="UP000789396">
    <property type="component" value="Unassembled WGS sequence"/>
</dbReference>
<feature type="compositionally biased region" description="Basic and acidic residues" evidence="9">
    <location>
        <begin position="141"/>
        <end position="151"/>
    </location>
</feature>
<dbReference type="GO" id="GO:0016020">
    <property type="term" value="C:membrane"/>
    <property type="evidence" value="ECO:0007669"/>
    <property type="project" value="UniProtKB-SubCell"/>
</dbReference>
<dbReference type="CDD" id="cd16454">
    <property type="entry name" value="RING-H2_PA-TM-RING"/>
    <property type="match status" value="1"/>
</dbReference>
<dbReference type="OrthoDB" id="8062037at2759"/>
<feature type="region of interest" description="Disordered" evidence="9">
    <location>
        <begin position="95"/>
        <end position="116"/>
    </location>
</feature>
<evidence type="ECO:0000256" key="5">
    <source>
        <dbReference type="ARBA" id="ARBA00022833"/>
    </source>
</evidence>
<keyword evidence="7" id="KW-0472">Membrane</keyword>
<evidence type="ECO:0000259" key="10">
    <source>
        <dbReference type="PROSITE" id="PS50089"/>
    </source>
</evidence>